<dbReference type="SUPFAM" id="SSF53822">
    <property type="entry name" value="Periplasmic binding protein-like I"/>
    <property type="match status" value="1"/>
</dbReference>
<evidence type="ECO:0000256" key="2">
    <source>
        <dbReference type="ARBA" id="ARBA00022729"/>
    </source>
</evidence>
<evidence type="ECO:0000313" key="6">
    <source>
        <dbReference type="Proteomes" id="UP001589775"/>
    </source>
</evidence>
<dbReference type="Pfam" id="PF13458">
    <property type="entry name" value="Peripla_BP_6"/>
    <property type="match status" value="1"/>
</dbReference>
<evidence type="ECO:0000256" key="1">
    <source>
        <dbReference type="ARBA" id="ARBA00010062"/>
    </source>
</evidence>
<keyword evidence="6" id="KW-1185">Reference proteome</keyword>
<dbReference type="EMBL" id="JBHLWM010000011">
    <property type="protein sequence ID" value="MFC0243508.1"/>
    <property type="molecule type" value="Genomic_DNA"/>
</dbReference>
<dbReference type="InterPro" id="IPR028081">
    <property type="entry name" value="Leu-bd"/>
</dbReference>
<feature type="domain" description="Leucine-binding protein" evidence="4">
    <location>
        <begin position="32"/>
        <end position="387"/>
    </location>
</feature>
<dbReference type="CDD" id="cd06343">
    <property type="entry name" value="PBP1_ABC_ligand_binding-like"/>
    <property type="match status" value="1"/>
</dbReference>
<dbReference type="PANTHER" id="PTHR47235">
    <property type="entry name" value="BLR6548 PROTEIN"/>
    <property type="match status" value="1"/>
</dbReference>
<dbReference type="Proteomes" id="UP001589775">
    <property type="component" value="Unassembled WGS sequence"/>
</dbReference>
<dbReference type="Gene3D" id="3.40.50.2300">
    <property type="match status" value="2"/>
</dbReference>
<feature type="chain" id="PRO_5046123025" evidence="3">
    <location>
        <begin position="23"/>
        <end position="401"/>
    </location>
</feature>
<sequence length="401" mass="42784">MTHLRLWLGAAFAAALATTAQAQNAPGVTATEIKIGNTMPYSGPASALSTTGKTIAAYLDQVNEQGGVNGRKINMISLDDGFSPPKTMEAARRLVEGEGVAFIAATMGTAPSSAIAKYLNSNKVPQIFLISSASKWNDPANMPWSMALPWAPNYLSEAKIEVAYARAKNPNARFAVLYQNDDAGKDFMRGVKEALGPDADKAIALASSFEVSDPTVDSQVLTLANTKADVFMIYSVTPRACAQALRKAHEVGWQPMRFIASGCANKATVMDPAGIDAGKGVLSLGSLKPYAADPKDDKAMQTYIAFMKARLPALDPNNVGTLYGYTVGEALVALLKQCGDDLSRENIMRQAANMKNVSLSLLLPGITLNTSPTDFRPIKDGYMLEFNGADWVVVSEMLRGT</sequence>
<keyword evidence="2 3" id="KW-0732">Signal</keyword>
<feature type="signal peptide" evidence="3">
    <location>
        <begin position="1"/>
        <end position="22"/>
    </location>
</feature>
<evidence type="ECO:0000259" key="4">
    <source>
        <dbReference type="Pfam" id="PF13458"/>
    </source>
</evidence>
<reference evidence="5 6" key="1">
    <citation type="submission" date="2024-09" db="EMBL/GenBank/DDBJ databases">
        <authorList>
            <person name="Sun Q."/>
            <person name="Mori K."/>
        </authorList>
    </citation>
    <scope>NUCLEOTIDE SEQUENCE [LARGE SCALE GENOMIC DNA]</scope>
    <source>
        <strain evidence="5 6">KCTC 23279</strain>
    </source>
</reference>
<evidence type="ECO:0000256" key="3">
    <source>
        <dbReference type="SAM" id="SignalP"/>
    </source>
</evidence>
<comment type="caution">
    <text evidence="5">The sequence shown here is derived from an EMBL/GenBank/DDBJ whole genome shotgun (WGS) entry which is preliminary data.</text>
</comment>
<comment type="similarity">
    <text evidence="1">Belongs to the leucine-binding protein family.</text>
</comment>
<name>A0ABV6EZ45_9BRAD</name>
<gene>
    <name evidence="5" type="ORF">ACFFJ6_23695</name>
</gene>
<protein>
    <submittedName>
        <fullName evidence="5">ABC transporter substrate-binding protein</fullName>
    </submittedName>
</protein>
<proteinExistence type="inferred from homology"/>
<dbReference type="PANTHER" id="PTHR47235:SF1">
    <property type="entry name" value="BLR6548 PROTEIN"/>
    <property type="match status" value="1"/>
</dbReference>
<dbReference type="RefSeq" id="WP_378392579.1">
    <property type="nucleotide sequence ID" value="NZ_JBHLWM010000011.1"/>
</dbReference>
<accession>A0ABV6EZ45</accession>
<organism evidence="5 6">
    <name type="scientific">Rhodopseudomonas telluris</name>
    <dbReference type="NCBI Taxonomy" id="644215"/>
    <lineage>
        <taxon>Bacteria</taxon>
        <taxon>Pseudomonadati</taxon>
        <taxon>Pseudomonadota</taxon>
        <taxon>Alphaproteobacteria</taxon>
        <taxon>Hyphomicrobiales</taxon>
        <taxon>Nitrobacteraceae</taxon>
        <taxon>Rhodopseudomonas</taxon>
    </lineage>
</organism>
<evidence type="ECO:0000313" key="5">
    <source>
        <dbReference type="EMBL" id="MFC0243508.1"/>
    </source>
</evidence>
<dbReference type="InterPro" id="IPR028082">
    <property type="entry name" value="Peripla_BP_I"/>
</dbReference>